<comment type="subcellular location">
    <subcellularLocation>
        <location evidence="12 13">Cytoplasm</location>
    </subcellularLocation>
</comment>
<keyword evidence="8 12" id="KW-0133">Cell shape</keyword>
<dbReference type="InterPro" id="IPR004101">
    <property type="entry name" value="Mur_ligase_C"/>
</dbReference>
<dbReference type="InterPro" id="IPR036615">
    <property type="entry name" value="Mur_ligase_C_dom_sf"/>
</dbReference>
<comment type="cofactor">
    <cofactor evidence="12">
        <name>Mg(2+)</name>
        <dbReference type="ChEBI" id="CHEBI:18420"/>
    </cofactor>
</comment>
<feature type="domain" description="Mur ligase C-terminal" evidence="15">
    <location>
        <begin position="328"/>
        <end position="455"/>
    </location>
</feature>
<dbReference type="RefSeq" id="WP_013781212.1">
    <property type="nucleotide sequence ID" value="NC_015520.1"/>
</dbReference>
<keyword evidence="7 12" id="KW-0067">ATP-binding</keyword>
<keyword evidence="11 12" id="KW-0961">Cell wall biogenesis/degradation</keyword>
<feature type="binding site" evidence="12">
    <location>
        <begin position="401"/>
        <end position="404"/>
    </location>
    <ligand>
        <name>meso-2,6-diaminopimelate</name>
        <dbReference type="ChEBI" id="CHEBI:57791"/>
    </ligand>
</feature>
<feature type="binding site" evidence="12">
    <location>
        <position position="453"/>
    </location>
    <ligand>
        <name>meso-2,6-diaminopimelate</name>
        <dbReference type="ChEBI" id="CHEBI:57791"/>
    </ligand>
</feature>
<dbReference type="KEGG" id="mas:Mahau_1595"/>
<dbReference type="SUPFAM" id="SSF53623">
    <property type="entry name" value="MurD-like peptide ligases, catalytic domain"/>
    <property type="match status" value="1"/>
</dbReference>
<evidence type="ECO:0000256" key="13">
    <source>
        <dbReference type="RuleBase" id="RU004135"/>
    </source>
</evidence>
<dbReference type="InterPro" id="IPR018109">
    <property type="entry name" value="Folylpolyglutamate_synth_CS"/>
</dbReference>
<reference evidence="18" key="1">
    <citation type="submission" date="2010-11" db="EMBL/GenBank/DDBJ databases">
        <title>The complete genome of Mahella australiensis DSM 15567.</title>
        <authorList>
            <consortium name="US DOE Joint Genome Institute (JGI-PGF)"/>
            <person name="Lucas S."/>
            <person name="Copeland A."/>
            <person name="Lapidus A."/>
            <person name="Bruce D."/>
            <person name="Goodwin L."/>
            <person name="Pitluck S."/>
            <person name="Kyrpides N."/>
            <person name="Mavromatis K."/>
            <person name="Pagani I."/>
            <person name="Ivanova N."/>
            <person name="Teshima H."/>
            <person name="Brettin T."/>
            <person name="Detter J.C."/>
            <person name="Han C."/>
            <person name="Tapia R."/>
            <person name="Land M."/>
            <person name="Hauser L."/>
            <person name="Markowitz V."/>
            <person name="Cheng J.-F."/>
            <person name="Hugenholtz P."/>
            <person name="Woyke T."/>
            <person name="Wu D."/>
            <person name="Spring S."/>
            <person name="Pukall R."/>
            <person name="Steenblock K."/>
            <person name="Schneider S."/>
            <person name="Klenk H.-P."/>
            <person name="Eisen J.A."/>
        </authorList>
    </citation>
    <scope>NUCLEOTIDE SEQUENCE [LARGE SCALE GENOMIC DNA]</scope>
    <source>
        <strain evidence="18">DSM 15567 / CIP 107919 / 50-1 BON</strain>
    </source>
</reference>
<dbReference type="InterPro" id="IPR000713">
    <property type="entry name" value="Mur_ligase_N"/>
</dbReference>
<evidence type="ECO:0000256" key="5">
    <source>
        <dbReference type="ARBA" id="ARBA00022618"/>
    </source>
</evidence>
<keyword evidence="6 12" id="KW-0547">Nucleotide-binding</keyword>
<evidence type="ECO:0000313" key="17">
    <source>
        <dbReference type="EMBL" id="AEE96783.1"/>
    </source>
</evidence>
<dbReference type="GO" id="GO:0008360">
    <property type="term" value="P:regulation of cell shape"/>
    <property type="evidence" value="ECO:0007669"/>
    <property type="project" value="UniProtKB-KW"/>
</dbReference>
<comment type="caution">
    <text evidence="12">Lacks conserved residue(s) required for the propagation of feature annotation.</text>
</comment>
<evidence type="ECO:0000259" key="14">
    <source>
        <dbReference type="Pfam" id="PF01225"/>
    </source>
</evidence>
<reference evidence="17 18" key="2">
    <citation type="journal article" date="2011" name="Stand. Genomic Sci.">
        <title>Complete genome sequence of Mahella australiensis type strain (50-1 BON).</title>
        <authorList>
            <person name="Sikorski J."/>
            <person name="Teshima H."/>
            <person name="Nolan M."/>
            <person name="Lucas S."/>
            <person name="Hammon N."/>
            <person name="Deshpande S."/>
            <person name="Cheng J.F."/>
            <person name="Pitluck S."/>
            <person name="Liolios K."/>
            <person name="Pagani I."/>
            <person name="Ivanova N."/>
            <person name="Huntemann M."/>
            <person name="Mavromatis K."/>
            <person name="Ovchinikova G."/>
            <person name="Pati A."/>
            <person name="Tapia R."/>
            <person name="Han C."/>
            <person name="Goodwin L."/>
            <person name="Chen A."/>
            <person name="Palaniappan K."/>
            <person name="Land M."/>
            <person name="Hauser L."/>
            <person name="Ngatchou-Djao O.D."/>
            <person name="Rohde M."/>
            <person name="Pukall R."/>
            <person name="Spring S."/>
            <person name="Abt B."/>
            <person name="Goker M."/>
            <person name="Detter J.C."/>
            <person name="Woyke T."/>
            <person name="Bristow J."/>
            <person name="Markowitz V."/>
            <person name="Hugenholtz P."/>
            <person name="Eisen J.A."/>
            <person name="Kyrpides N.C."/>
            <person name="Klenk H.P."/>
            <person name="Lapidus A."/>
        </authorList>
    </citation>
    <scope>NUCLEOTIDE SEQUENCE [LARGE SCALE GENOMIC DNA]</scope>
    <source>
        <strain evidence="18">DSM 15567 / CIP 107919 / 50-1 BON</strain>
    </source>
</reference>
<dbReference type="HOGENOM" id="CLU_022291_4_1_9"/>
<evidence type="ECO:0000256" key="3">
    <source>
        <dbReference type="ARBA" id="ARBA00022490"/>
    </source>
</evidence>
<dbReference type="HAMAP" id="MF_00208">
    <property type="entry name" value="MurE"/>
    <property type="match status" value="1"/>
</dbReference>
<dbReference type="OrthoDB" id="9800958at2"/>
<dbReference type="AlphaFoldDB" id="F3ZZ24"/>
<dbReference type="Gene3D" id="3.40.1190.10">
    <property type="entry name" value="Mur-like, catalytic domain"/>
    <property type="match status" value="1"/>
</dbReference>
<feature type="domain" description="Mur ligase N-terminal catalytic" evidence="14">
    <location>
        <begin position="23"/>
        <end position="96"/>
    </location>
</feature>
<dbReference type="InterPro" id="IPR035911">
    <property type="entry name" value="MurE/MurF_N"/>
</dbReference>
<dbReference type="GO" id="GO:0071555">
    <property type="term" value="P:cell wall organization"/>
    <property type="evidence" value="ECO:0007669"/>
    <property type="project" value="UniProtKB-KW"/>
</dbReference>
<evidence type="ECO:0000259" key="15">
    <source>
        <dbReference type="Pfam" id="PF02875"/>
    </source>
</evidence>
<proteinExistence type="inferred from homology"/>
<feature type="binding site" evidence="12">
    <location>
        <position position="187"/>
    </location>
    <ligand>
        <name>UDP-N-acetyl-alpha-D-muramoyl-L-alanyl-D-glutamate</name>
        <dbReference type="ChEBI" id="CHEBI:83900"/>
    </ligand>
</feature>
<dbReference type="NCBIfam" id="NF001124">
    <property type="entry name" value="PRK00139.1-2"/>
    <property type="match status" value="1"/>
</dbReference>
<feature type="binding site" evidence="12">
    <location>
        <position position="30"/>
    </location>
    <ligand>
        <name>UDP-N-acetyl-alpha-D-muramoyl-L-alanyl-D-glutamate</name>
        <dbReference type="ChEBI" id="CHEBI:83900"/>
    </ligand>
</feature>
<dbReference type="InterPro" id="IPR013221">
    <property type="entry name" value="Mur_ligase_cen"/>
</dbReference>
<keyword evidence="5 12" id="KW-0132">Cell division</keyword>
<dbReference type="GO" id="GO:0009252">
    <property type="term" value="P:peptidoglycan biosynthetic process"/>
    <property type="evidence" value="ECO:0007669"/>
    <property type="project" value="UniProtKB-UniRule"/>
</dbReference>
<dbReference type="Proteomes" id="UP000008457">
    <property type="component" value="Chromosome"/>
</dbReference>
<evidence type="ECO:0000313" key="18">
    <source>
        <dbReference type="Proteomes" id="UP000008457"/>
    </source>
</evidence>
<feature type="domain" description="Mur ligase central" evidence="16">
    <location>
        <begin position="108"/>
        <end position="306"/>
    </location>
</feature>
<dbReference type="Gene3D" id="3.40.1390.10">
    <property type="entry name" value="MurE/MurF, N-terminal domain"/>
    <property type="match status" value="1"/>
</dbReference>
<dbReference type="Gene3D" id="3.90.190.20">
    <property type="entry name" value="Mur ligase, C-terminal domain"/>
    <property type="match status" value="1"/>
</dbReference>
<keyword evidence="12" id="KW-0460">Magnesium</keyword>
<feature type="binding site" evidence="12">
    <location>
        <position position="179"/>
    </location>
    <ligand>
        <name>UDP-N-acetyl-alpha-D-muramoyl-L-alanyl-D-glutamate</name>
        <dbReference type="ChEBI" id="CHEBI:83900"/>
    </ligand>
</feature>
<dbReference type="GO" id="GO:0005737">
    <property type="term" value="C:cytoplasm"/>
    <property type="evidence" value="ECO:0007669"/>
    <property type="project" value="UniProtKB-SubCell"/>
</dbReference>
<dbReference type="GO" id="GO:0004326">
    <property type="term" value="F:tetrahydrofolylpolyglutamate synthase activity"/>
    <property type="evidence" value="ECO:0007669"/>
    <property type="project" value="InterPro"/>
</dbReference>
<protein>
    <recommendedName>
        <fullName evidence="12">UDP-N-acetylmuramoyl-L-alanyl-D-glutamate--2,6-diaminopimelate ligase</fullName>
        <ecNumber evidence="12">6.3.2.13</ecNumber>
    </recommendedName>
    <alternativeName>
        <fullName evidence="12">Meso-A2pm-adding enzyme</fullName>
    </alternativeName>
    <alternativeName>
        <fullName evidence="12">Meso-diaminopimelate-adding enzyme</fullName>
    </alternativeName>
    <alternativeName>
        <fullName evidence="12">UDP-MurNAc-L-Ala-D-Glu:meso-diaminopimelate ligase</fullName>
    </alternativeName>
    <alternativeName>
        <fullName evidence="12">UDP-MurNAc-tripeptide synthetase</fullName>
    </alternativeName>
    <alternativeName>
        <fullName evidence="12">UDP-N-acetylmuramyl-tripeptide synthetase</fullName>
    </alternativeName>
</protein>
<dbReference type="EMBL" id="CP002360">
    <property type="protein sequence ID" value="AEE96783.1"/>
    <property type="molecule type" value="Genomic_DNA"/>
</dbReference>
<dbReference type="NCBIfam" id="NF001126">
    <property type="entry name" value="PRK00139.1-4"/>
    <property type="match status" value="1"/>
</dbReference>
<keyword evidence="9 12" id="KW-0573">Peptidoglycan synthesis</keyword>
<evidence type="ECO:0000256" key="9">
    <source>
        <dbReference type="ARBA" id="ARBA00022984"/>
    </source>
</evidence>
<evidence type="ECO:0000256" key="2">
    <source>
        <dbReference type="ARBA" id="ARBA00005898"/>
    </source>
</evidence>
<dbReference type="GO" id="GO:0005524">
    <property type="term" value="F:ATP binding"/>
    <property type="evidence" value="ECO:0007669"/>
    <property type="project" value="UniProtKB-UniRule"/>
</dbReference>
<dbReference type="GO" id="GO:0051301">
    <property type="term" value="P:cell division"/>
    <property type="evidence" value="ECO:0007669"/>
    <property type="project" value="UniProtKB-KW"/>
</dbReference>
<evidence type="ECO:0000256" key="1">
    <source>
        <dbReference type="ARBA" id="ARBA00004752"/>
    </source>
</evidence>
<dbReference type="SUPFAM" id="SSF53244">
    <property type="entry name" value="MurD-like peptide ligases, peptide-binding domain"/>
    <property type="match status" value="1"/>
</dbReference>
<feature type="binding site" evidence="12">
    <location>
        <begin position="152"/>
        <end position="153"/>
    </location>
    <ligand>
        <name>UDP-N-acetyl-alpha-D-muramoyl-L-alanyl-D-glutamate</name>
        <dbReference type="ChEBI" id="CHEBI:83900"/>
    </ligand>
</feature>
<keyword evidence="4 12" id="KW-0436">Ligase</keyword>
<dbReference type="GO" id="GO:0000287">
    <property type="term" value="F:magnesium ion binding"/>
    <property type="evidence" value="ECO:0007669"/>
    <property type="project" value="UniProtKB-UniRule"/>
</dbReference>
<dbReference type="PANTHER" id="PTHR23135">
    <property type="entry name" value="MUR LIGASE FAMILY MEMBER"/>
    <property type="match status" value="1"/>
</dbReference>
<keyword evidence="10 12" id="KW-0131">Cell cycle</keyword>
<keyword evidence="3 12" id="KW-0963">Cytoplasm</keyword>
<dbReference type="Pfam" id="PF08245">
    <property type="entry name" value="Mur_ligase_M"/>
    <property type="match status" value="1"/>
</dbReference>
<evidence type="ECO:0000256" key="12">
    <source>
        <dbReference type="HAMAP-Rule" id="MF_00208"/>
    </source>
</evidence>
<dbReference type="NCBIfam" id="TIGR01085">
    <property type="entry name" value="murE"/>
    <property type="match status" value="1"/>
</dbReference>
<evidence type="ECO:0000256" key="7">
    <source>
        <dbReference type="ARBA" id="ARBA00022840"/>
    </source>
</evidence>
<gene>
    <name evidence="12" type="primary">murE</name>
    <name evidence="17" type="ordered locus">Mahau_1595</name>
</gene>
<dbReference type="InterPro" id="IPR005761">
    <property type="entry name" value="UDP-N-AcMur-Glu-dNH2Pim_ligase"/>
</dbReference>
<accession>F3ZZ24</accession>
<feature type="binding site" evidence="12">
    <location>
        <position position="377"/>
    </location>
    <ligand>
        <name>meso-2,6-diaminopimelate</name>
        <dbReference type="ChEBI" id="CHEBI:57791"/>
    </ligand>
</feature>
<comment type="function">
    <text evidence="12">Catalyzes the addition of meso-diaminopimelic acid to the nucleotide precursor UDP-N-acetylmuramoyl-L-alanyl-D-glutamate (UMAG) in the biosynthesis of bacterial cell-wall peptidoglycan.</text>
</comment>
<sequence length="484" mass="53475">MELIKLLNDIEYYTVNGDVHLDIKNICYDSRKVTPGSLFVAIEGFKTDGHRFIRQAIDNGAVAVVVTRDVPLPDGVSVVKVEDSRLSLAALSRAFYDYPDKQLHLIGVTGTNGKTSVTYMVKSILEQSGRKVGLIGTIQNMIGDVVLHTERTTPESSDLYALFRQMADGGIQDVVMEVSSHSLALNRVAGCRFDIGIFTNLTEDHLDFHSNMDDYFAAKLKLFQNSGLIATNVDDSYGVKLKDMFVSKTVYTYGIEREAHVTASNILSDAKGSTFDIDICGDRRPVIINIPGRFSVYNALAAAAACYAMGVSADDISKGLQALKSVPGRFEVLGTDTDFTVIIDYAHTPDGLENILKSVKDIAKGRVIALFGCGGDRDAAKRPIMGEIGGRYADFCILTSDNPRSEDPMAIIRQIEEGIRKTHCPYIVIENRRQAIKYGLQTARKDDILLLAGKGHETYQILKDKTIHFDEREVVRELLEDEKQ</sequence>
<evidence type="ECO:0000256" key="8">
    <source>
        <dbReference type="ARBA" id="ARBA00022960"/>
    </source>
</evidence>
<dbReference type="STRING" id="697281.Mahau_1595"/>
<dbReference type="Pfam" id="PF01225">
    <property type="entry name" value="Mur_ligase"/>
    <property type="match status" value="1"/>
</dbReference>
<dbReference type="eggNOG" id="COG0769">
    <property type="taxonomic scope" value="Bacteria"/>
</dbReference>
<dbReference type="UniPathway" id="UPA00219"/>
<feature type="modified residue" description="N6-carboxylysine" evidence="12">
    <location>
        <position position="219"/>
    </location>
</feature>
<comment type="catalytic activity">
    <reaction evidence="12">
        <text>UDP-N-acetyl-alpha-D-muramoyl-L-alanyl-D-glutamate + meso-2,6-diaminopimelate + ATP = UDP-N-acetyl-alpha-D-muramoyl-L-alanyl-gamma-D-glutamyl-meso-2,6-diaminopimelate + ADP + phosphate + H(+)</text>
        <dbReference type="Rhea" id="RHEA:23676"/>
        <dbReference type="ChEBI" id="CHEBI:15378"/>
        <dbReference type="ChEBI" id="CHEBI:30616"/>
        <dbReference type="ChEBI" id="CHEBI:43474"/>
        <dbReference type="ChEBI" id="CHEBI:57791"/>
        <dbReference type="ChEBI" id="CHEBI:83900"/>
        <dbReference type="ChEBI" id="CHEBI:83905"/>
        <dbReference type="ChEBI" id="CHEBI:456216"/>
        <dbReference type="EC" id="6.3.2.13"/>
    </reaction>
</comment>
<comment type="similarity">
    <text evidence="2 12">Belongs to the MurCDEF family. MurE subfamily.</text>
</comment>
<evidence type="ECO:0000259" key="16">
    <source>
        <dbReference type="Pfam" id="PF08245"/>
    </source>
</evidence>
<dbReference type="EC" id="6.3.2.13" evidence="12"/>
<evidence type="ECO:0000256" key="11">
    <source>
        <dbReference type="ARBA" id="ARBA00023316"/>
    </source>
</evidence>
<dbReference type="Pfam" id="PF02875">
    <property type="entry name" value="Mur_ligase_C"/>
    <property type="match status" value="1"/>
</dbReference>
<organism evidence="17 18">
    <name type="scientific">Mahella australiensis (strain DSM 15567 / CIP 107919 / 50-1 BON)</name>
    <dbReference type="NCBI Taxonomy" id="697281"/>
    <lineage>
        <taxon>Bacteria</taxon>
        <taxon>Bacillati</taxon>
        <taxon>Bacillota</taxon>
        <taxon>Clostridia</taxon>
        <taxon>Thermoanaerobacterales</taxon>
        <taxon>Thermoanaerobacterales Family IV. Incertae Sedis</taxon>
        <taxon>Mahella</taxon>
    </lineage>
</organism>
<dbReference type="SUPFAM" id="SSF63418">
    <property type="entry name" value="MurE/MurF N-terminal domain"/>
    <property type="match status" value="1"/>
</dbReference>
<dbReference type="GO" id="GO:0008765">
    <property type="term" value="F:UDP-N-acetylmuramoylalanyl-D-glutamate-2,6-diaminopimelate ligase activity"/>
    <property type="evidence" value="ECO:0007669"/>
    <property type="project" value="UniProtKB-UniRule"/>
</dbReference>
<feature type="binding site" evidence="12">
    <location>
        <position position="457"/>
    </location>
    <ligand>
        <name>meso-2,6-diaminopimelate</name>
        <dbReference type="ChEBI" id="CHEBI:57791"/>
    </ligand>
</feature>
<keyword evidence="18" id="KW-1185">Reference proteome</keyword>
<feature type="short sequence motif" description="Meso-diaminopimelate recognition motif" evidence="12">
    <location>
        <begin position="401"/>
        <end position="404"/>
    </location>
</feature>
<evidence type="ECO:0000256" key="4">
    <source>
        <dbReference type="ARBA" id="ARBA00022598"/>
    </source>
</evidence>
<evidence type="ECO:0000256" key="10">
    <source>
        <dbReference type="ARBA" id="ARBA00023306"/>
    </source>
</evidence>
<name>F3ZZ24_MAHA5</name>
<evidence type="ECO:0000256" key="6">
    <source>
        <dbReference type="ARBA" id="ARBA00022741"/>
    </source>
</evidence>
<dbReference type="PROSITE" id="PS01011">
    <property type="entry name" value="FOLYLPOLYGLU_SYNT_1"/>
    <property type="match status" value="1"/>
</dbReference>
<feature type="binding site" evidence="12">
    <location>
        <begin position="110"/>
        <end position="116"/>
    </location>
    <ligand>
        <name>ATP</name>
        <dbReference type="ChEBI" id="CHEBI:30616"/>
    </ligand>
</feature>
<comment type="PTM">
    <text evidence="12">Carboxylation is probably crucial for Mg(2+) binding and, consequently, for the gamma-phosphate positioning of ATP.</text>
</comment>
<dbReference type="InterPro" id="IPR036565">
    <property type="entry name" value="Mur-like_cat_sf"/>
</dbReference>
<dbReference type="PANTHER" id="PTHR23135:SF4">
    <property type="entry name" value="UDP-N-ACETYLMURAMOYL-L-ALANYL-D-GLUTAMATE--2,6-DIAMINOPIMELATE LIGASE MURE HOMOLOG, CHLOROPLASTIC"/>
    <property type="match status" value="1"/>
</dbReference>
<comment type="pathway">
    <text evidence="1 12 13">Cell wall biogenesis; peptidoglycan biosynthesis.</text>
</comment>